<evidence type="ECO:0000313" key="2">
    <source>
        <dbReference type="EMBL" id="PWI64551.1"/>
    </source>
</evidence>
<reference evidence="2 3" key="1">
    <citation type="journal article" date="2016" name="Front. Microbiol.">
        <title>Genome and transcriptome sequences reveal the specific parasitism of the nematophagous Purpureocillium lilacinum 36-1.</title>
        <authorList>
            <person name="Xie J."/>
            <person name="Li S."/>
            <person name="Mo C."/>
            <person name="Xiao X."/>
            <person name="Peng D."/>
            <person name="Wang G."/>
            <person name="Xiao Y."/>
        </authorList>
    </citation>
    <scope>NUCLEOTIDE SEQUENCE [LARGE SCALE GENOMIC DNA]</scope>
    <source>
        <strain evidence="2 3">36-1</strain>
    </source>
</reference>
<dbReference type="SUPFAM" id="SSF54427">
    <property type="entry name" value="NTF2-like"/>
    <property type="match status" value="1"/>
</dbReference>
<dbReference type="Proteomes" id="UP000245956">
    <property type="component" value="Unassembled WGS sequence"/>
</dbReference>
<name>A0A2U3DQM8_PURLI</name>
<organism evidence="2 3">
    <name type="scientific">Purpureocillium lilacinum</name>
    <name type="common">Paecilomyces lilacinus</name>
    <dbReference type="NCBI Taxonomy" id="33203"/>
    <lineage>
        <taxon>Eukaryota</taxon>
        <taxon>Fungi</taxon>
        <taxon>Dikarya</taxon>
        <taxon>Ascomycota</taxon>
        <taxon>Pezizomycotina</taxon>
        <taxon>Sordariomycetes</taxon>
        <taxon>Hypocreomycetidae</taxon>
        <taxon>Hypocreales</taxon>
        <taxon>Ophiocordycipitaceae</taxon>
        <taxon>Purpureocillium</taxon>
    </lineage>
</organism>
<gene>
    <name evidence="2" type="ORF">PCL_09564</name>
</gene>
<evidence type="ECO:0000256" key="1">
    <source>
        <dbReference type="SAM" id="MobiDB-lite"/>
    </source>
</evidence>
<protein>
    <recommendedName>
        <fullName evidence="4">SnoaL-like domain-containing protein</fullName>
    </recommendedName>
</protein>
<dbReference type="InterPro" id="IPR032710">
    <property type="entry name" value="NTF2-like_dom_sf"/>
</dbReference>
<dbReference type="EMBL" id="LCWV01000055">
    <property type="protein sequence ID" value="PWI64551.1"/>
    <property type="molecule type" value="Genomic_DNA"/>
</dbReference>
<feature type="region of interest" description="Disordered" evidence="1">
    <location>
        <begin position="174"/>
        <end position="279"/>
    </location>
</feature>
<dbReference type="AlphaFoldDB" id="A0A2U3DQM8"/>
<dbReference type="Gene3D" id="3.10.450.50">
    <property type="match status" value="1"/>
</dbReference>
<sequence length="294" mass="31617">MATQENIQPLIQIRQARLKEASEARDVDALMKWQAADTTFTDKVTGTVVSGWDAVRDHYAKIFLAMPTFRILQPETTGYTPEFVVSELECEAIPGEDMPQWGVKKGEVLRMKAISMFWWRWEGKGEWTGALDDEAISGWKIYRERSPGQIFRGPHLTQRPIGATRAWHAIARRAREHGGHGESVDDADGEPGSQAAAERGGLHGPRGIVNGREAASGAGGDDCPPAGRGLQAGDRPTAAGGADVRVAERAQSTGQPASCVEGLSGSSGSPKAACHPPDAGFHQISIHDLPQVSH</sequence>
<comment type="caution">
    <text evidence="2">The sequence shown here is derived from an EMBL/GenBank/DDBJ whole genome shotgun (WGS) entry which is preliminary data.</text>
</comment>
<evidence type="ECO:0000313" key="3">
    <source>
        <dbReference type="Proteomes" id="UP000245956"/>
    </source>
</evidence>
<accession>A0A2U3DQM8</accession>
<proteinExistence type="predicted"/>
<evidence type="ECO:0008006" key="4">
    <source>
        <dbReference type="Google" id="ProtNLM"/>
    </source>
</evidence>